<feature type="transmembrane region" description="Helical" evidence="1">
    <location>
        <begin position="12"/>
        <end position="30"/>
    </location>
</feature>
<dbReference type="STRING" id="263475.AMD00_21820"/>
<dbReference type="AlphaFoldDB" id="A0A0M0L8E1"/>
<accession>A0A0M0L8E1</accession>
<proteinExistence type="predicted"/>
<feature type="transmembrane region" description="Helical" evidence="1">
    <location>
        <begin position="36"/>
        <end position="53"/>
    </location>
</feature>
<keyword evidence="1" id="KW-0812">Transmembrane</keyword>
<dbReference type="GeneID" id="301138742"/>
<keyword evidence="1" id="KW-1133">Transmembrane helix</keyword>
<organism evidence="3 4">
    <name type="scientific">Viridibacillus arvi</name>
    <dbReference type="NCBI Taxonomy" id="263475"/>
    <lineage>
        <taxon>Bacteria</taxon>
        <taxon>Bacillati</taxon>
        <taxon>Bacillota</taxon>
        <taxon>Bacilli</taxon>
        <taxon>Bacillales</taxon>
        <taxon>Caryophanaceae</taxon>
        <taxon>Viridibacillus</taxon>
    </lineage>
</organism>
<keyword evidence="1" id="KW-0472">Membrane</keyword>
<evidence type="ECO:0000256" key="1">
    <source>
        <dbReference type="SAM" id="Phobius"/>
    </source>
</evidence>
<evidence type="ECO:0000259" key="2">
    <source>
        <dbReference type="PROSITE" id="PS50887"/>
    </source>
</evidence>
<comment type="caution">
    <text evidence="3">The sequence shown here is derived from an EMBL/GenBank/DDBJ whole genome shotgun (WGS) entry which is preliminary data.</text>
</comment>
<feature type="domain" description="GGDEF" evidence="2">
    <location>
        <begin position="163"/>
        <end position="285"/>
    </location>
</feature>
<dbReference type="InterPro" id="IPR043128">
    <property type="entry name" value="Rev_trsase/Diguanyl_cyclase"/>
</dbReference>
<sequence length="285" mass="32947">MGRFLNTNKQTLLLITILILLLQIPSYFMWDYEREGILLYIFLILLIIVSLILGTVTGLIFSLIFIFIIGSALIYFNYTDSAIANSFTMPIQLFLVYGLMLIVLVLIGGRLQEVIIAREKLNQRLQEEVRNFIAVDVETGFDNNYRMGITITEEMMRVDRYGKSFTLILLQIDHLKDFNRLYGAKETKHLLQGLAQTMDKAMRLTDKKFRYDTDRFAILLTETGGDSIDLVIDKLASKIKTHQLLSGKYVTLTFRTGYFVYEPKLDTSYEEIISRVESEMVSHEL</sequence>
<keyword evidence="4" id="KW-1185">Reference proteome</keyword>
<evidence type="ECO:0000313" key="4">
    <source>
        <dbReference type="Proteomes" id="UP000036867"/>
    </source>
</evidence>
<dbReference type="Pfam" id="PF00990">
    <property type="entry name" value="GGDEF"/>
    <property type="match status" value="1"/>
</dbReference>
<feature type="transmembrane region" description="Helical" evidence="1">
    <location>
        <begin position="90"/>
        <end position="111"/>
    </location>
</feature>
<dbReference type="PROSITE" id="PS50887">
    <property type="entry name" value="GGDEF"/>
    <property type="match status" value="1"/>
</dbReference>
<protein>
    <recommendedName>
        <fullName evidence="2">GGDEF domain-containing protein</fullName>
    </recommendedName>
</protein>
<dbReference type="Proteomes" id="UP000036867">
    <property type="component" value="Unassembled WGS sequence"/>
</dbReference>
<evidence type="ECO:0000313" key="3">
    <source>
        <dbReference type="EMBL" id="KOO47304.1"/>
    </source>
</evidence>
<dbReference type="SMART" id="SM00267">
    <property type="entry name" value="GGDEF"/>
    <property type="match status" value="1"/>
</dbReference>
<dbReference type="RefSeq" id="WP_053419109.1">
    <property type="nucleotide sequence ID" value="NZ_LILB01000009.1"/>
</dbReference>
<dbReference type="Gene3D" id="3.30.70.270">
    <property type="match status" value="1"/>
</dbReference>
<dbReference type="SUPFAM" id="SSF55073">
    <property type="entry name" value="Nucleotide cyclase"/>
    <property type="match status" value="1"/>
</dbReference>
<gene>
    <name evidence="3" type="ORF">AMD00_21820</name>
</gene>
<dbReference type="OrthoDB" id="2356833at2"/>
<name>A0A0M0L8E1_9BACL</name>
<dbReference type="InterPro" id="IPR000160">
    <property type="entry name" value="GGDEF_dom"/>
</dbReference>
<feature type="transmembrane region" description="Helical" evidence="1">
    <location>
        <begin position="60"/>
        <end position="78"/>
    </location>
</feature>
<dbReference type="NCBIfam" id="TIGR00254">
    <property type="entry name" value="GGDEF"/>
    <property type="match status" value="1"/>
</dbReference>
<dbReference type="InterPro" id="IPR029787">
    <property type="entry name" value="Nucleotide_cyclase"/>
</dbReference>
<dbReference type="EMBL" id="LILB01000009">
    <property type="protein sequence ID" value="KOO47304.1"/>
    <property type="molecule type" value="Genomic_DNA"/>
</dbReference>
<reference evidence="4" key="1">
    <citation type="submission" date="2015-08" db="EMBL/GenBank/DDBJ databases">
        <title>Fjat-10028 dsm 16317.</title>
        <authorList>
            <person name="Liu B."/>
            <person name="Wang J."/>
            <person name="Zhu Y."/>
            <person name="Liu G."/>
            <person name="Chen Q."/>
            <person name="Chen Z."/>
            <person name="Lan J."/>
            <person name="Che J."/>
            <person name="Ge C."/>
            <person name="Shi H."/>
            <person name="Pan Z."/>
            <person name="Liu X."/>
        </authorList>
    </citation>
    <scope>NUCLEOTIDE SEQUENCE [LARGE SCALE GENOMIC DNA]</scope>
    <source>
        <strain evidence="4">DSM 16317</strain>
    </source>
</reference>